<dbReference type="EMBL" id="CCKQ01000324">
    <property type="protein sequence ID" value="CDW71385.1"/>
    <property type="molecule type" value="Genomic_DNA"/>
</dbReference>
<name>A0A077ZPT5_STYLE</name>
<dbReference type="InterPro" id="IPR051053">
    <property type="entry name" value="ECH/Chromodomain_protein"/>
</dbReference>
<sequence length="277" mass="31559">MESLPPSLKQSNNVIYGVADPERGVYHIKLNRPEKNNALTKEMSEQIVACLHEAATDESVKALLMYGTNGQFCAGNDVEMILKSDPVPFEKISEQMFAIVNFPKPFFIYVEGCVVGNLACLIAFGDFVYYSEEAFSMTPFMSANLSIEGLSSIMYPKLVGRRKASELLLLDQRLYAKDALKYGFINGIITNNQRPKTEPYIKDIDKIPNLQKVLQTNLKTFMNAKRLMLEGLDPQFLKTHNLREQKTFFDAVSHPDFKKKMQIYIKNLQKKQPQPKL</sequence>
<dbReference type="PANTHER" id="PTHR43684:SF1">
    <property type="entry name" value="ENOYL-COA DELTA ISOMERASE 2"/>
    <property type="match status" value="1"/>
</dbReference>
<dbReference type="InterPro" id="IPR029045">
    <property type="entry name" value="ClpP/crotonase-like_dom_sf"/>
</dbReference>
<dbReference type="GO" id="GO:0005777">
    <property type="term" value="C:peroxisome"/>
    <property type="evidence" value="ECO:0007669"/>
    <property type="project" value="UniProtKB-SubCell"/>
</dbReference>
<evidence type="ECO:0000256" key="3">
    <source>
        <dbReference type="ARBA" id="ARBA00023235"/>
    </source>
</evidence>
<gene>
    <name evidence="4" type="primary">Contig17425.g18538</name>
    <name evidence="4" type="ORF">STYLEM_328</name>
</gene>
<dbReference type="CDD" id="cd06558">
    <property type="entry name" value="crotonase-like"/>
    <property type="match status" value="1"/>
</dbReference>
<dbReference type="Pfam" id="PF00378">
    <property type="entry name" value="ECH_1"/>
    <property type="match status" value="1"/>
</dbReference>
<proteinExistence type="predicted"/>
<dbReference type="AlphaFoldDB" id="A0A077ZPT5"/>
<reference evidence="4 5" key="1">
    <citation type="submission" date="2014-06" db="EMBL/GenBank/DDBJ databases">
        <authorList>
            <person name="Swart Estienne"/>
        </authorList>
    </citation>
    <scope>NUCLEOTIDE SEQUENCE [LARGE SCALE GENOMIC DNA]</scope>
    <source>
        <strain evidence="4 5">130c</strain>
    </source>
</reference>
<dbReference type="Proteomes" id="UP000039865">
    <property type="component" value="Unassembled WGS sequence"/>
</dbReference>
<evidence type="ECO:0000256" key="1">
    <source>
        <dbReference type="ARBA" id="ARBA00004275"/>
    </source>
</evidence>
<dbReference type="PANTHER" id="PTHR43684">
    <property type="match status" value="1"/>
</dbReference>
<evidence type="ECO:0000313" key="4">
    <source>
        <dbReference type="EMBL" id="CDW71385.1"/>
    </source>
</evidence>
<evidence type="ECO:0000256" key="2">
    <source>
        <dbReference type="ARBA" id="ARBA00023140"/>
    </source>
</evidence>
<dbReference type="GO" id="GO:0004165">
    <property type="term" value="F:delta(3)-delta(2)-enoyl-CoA isomerase activity"/>
    <property type="evidence" value="ECO:0007669"/>
    <property type="project" value="UniProtKB-ARBA"/>
</dbReference>
<keyword evidence="5" id="KW-1185">Reference proteome</keyword>
<keyword evidence="2" id="KW-0576">Peroxisome</keyword>
<protein>
    <submittedName>
        <fullName evidence="4">Enoyl-hydratase isomerase family protein</fullName>
    </submittedName>
</protein>
<dbReference type="Gene3D" id="3.90.226.10">
    <property type="entry name" value="2-enoyl-CoA Hydratase, Chain A, domain 1"/>
    <property type="match status" value="1"/>
</dbReference>
<keyword evidence="3 4" id="KW-0413">Isomerase</keyword>
<dbReference type="InParanoid" id="A0A077ZPT5"/>
<dbReference type="SUPFAM" id="SSF52096">
    <property type="entry name" value="ClpP/crotonase"/>
    <property type="match status" value="1"/>
</dbReference>
<organism evidence="4 5">
    <name type="scientific">Stylonychia lemnae</name>
    <name type="common">Ciliate</name>
    <dbReference type="NCBI Taxonomy" id="5949"/>
    <lineage>
        <taxon>Eukaryota</taxon>
        <taxon>Sar</taxon>
        <taxon>Alveolata</taxon>
        <taxon>Ciliophora</taxon>
        <taxon>Intramacronucleata</taxon>
        <taxon>Spirotrichea</taxon>
        <taxon>Stichotrichia</taxon>
        <taxon>Sporadotrichida</taxon>
        <taxon>Oxytrichidae</taxon>
        <taxon>Stylonychinae</taxon>
        <taxon>Stylonychia</taxon>
    </lineage>
</organism>
<accession>A0A077ZPT5</accession>
<dbReference type="InterPro" id="IPR001753">
    <property type="entry name" value="Enoyl-CoA_hydra/iso"/>
</dbReference>
<dbReference type="OrthoDB" id="1737613at2759"/>
<evidence type="ECO:0000313" key="5">
    <source>
        <dbReference type="Proteomes" id="UP000039865"/>
    </source>
</evidence>
<comment type="subcellular location">
    <subcellularLocation>
        <location evidence="1">Peroxisome</location>
    </subcellularLocation>
</comment>